<dbReference type="EMBL" id="NGMM01000001">
    <property type="protein sequence ID" value="OTP19038.1"/>
    <property type="molecule type" value="Genomic_DNA"/>
</dbReference>
<feature type="region of interest" description="Disordered" evidence="2">
    <location>
        <begin position="577"/>
        <end position="615"/>
    </location>
</feature>
<dbReference type="Proteomes" id="UP000195141">
    <property type="component" value="Chromosome"/>
</dbReference>
<proteinExistence type="predicted"/>
<reference evidence="5" key="2">
    <citation type="submission" date="2017-05" db="EMBL/GenBank/DDBJ databases">
        <authorList>
            <consortium name="The Broad Institute Genomics Platform"/>
            <consortium name="The Broad Institute Genomic Center for Infectious Diseases"/>
            <person name="Earl A."/>
            <person name="Manson A."/>
            <person name="Schwartman J."/>
            <person name="Gilmore M."/>
            <person name="Abouelleil A."/>
            <person name="Cao P."/>
            <person name="Chapman S."/>
            <person name="Cusick C."/>
            <person name="Shea T."/>
            <person name="Young S."/>
            <person name="Neafsey D."/>
            <person name="Nusbaum C."/>
            <person name="Birren B."/>
        </authorList>
    </citation>
    <scope>NUCLEOTIDE SEQUENCE</scope>
    <source>
        <strain evidence="5">9E7_DIV0242</strain>
    </source>
</reference>
<dbReference type="EMBL" id="CP147247">
    <property type="protein sequence ID" value="WYJ89103.1"/>
    <property type="molecule type" value="Genomic_DNA"/>
</dbReference>
<evidence type="ECO:0000256" key="3">
    <source>
        <dbReference type="SAM" id="Phobius"/>
    </source>
</evidence>
<dbReference type="AlphaFoldDB" id="A0A242KE22"/>
<dbReference type="SUPFAM" id="SSF81606">
    <property type="entry name" value="PP2C-like"/>
    <property type="match status" value="1"/>
</dbReference>
<evidence type="ECO:0000256" key="2">
    <source>
        <dbReference type="SAM" id="MobiDB-lite"/>
    </source>
</evidence>
<keyword evidence="3" id="KW-0472">Membrane</keyword>
<feature type="transmembrane region" description="Helical" evidence="3">
    <location>
        <begin position="257"/>
        <end position="275"/>
    </location>
</feature>
<reference evidence="5" key="3">
    <citation type="submission" date="2024-03" db="EMBL/GenBank/DDBJ databases">
        <title>The Genome Sequence of Enterococcus sp. DIV0242b.</title>
        <authorList>
            <consortium name="The Broad Institute Genomics Platform"/>
            <consortium name="The Broad Institute Microbial Omics Core"/>
            <consortium name="The Broad Institute Genomic Center for Infectious Diseases"/>
            <person name="Earl A."/>
            <person name="Manson A."/>
            <person name="Gilmore M."/>
            <person name="Schwartman J."/>
            <person name="Shea T."/>
            <person name="Abouelleil A."/>
            <person name="Cao P."/>
            <person name="Chapman S."/>
            <person name="Cusick C."/>
            <person name="Young S."/>
            <person name="Neafsey D."/>
            <person name="Nusbaum C."/>
            <person name="Birren B."/>
        </authorList>
    </citation>
    <scope>NUCLEOTIDE SEQUENCE</scope>
    <source>
        <strain evidence="5">9E7_DIV0242</strain>
    </source>
</reference>
<protein>
    <recommendedName>
        <fullName evidence="7">PPM-type phosphatase domain-containing protein</fullName>
    </recommendedName>
</protein>
<dbReference type="Gene3D" id="3.60.40.10">
    <property type="entry name" value="PPM-type phosphatase domain"/>
    <property type="match status" value="1"/>
</dbReference>
<evidence type="ECO:0000313" key="5">
    <source>
        <dbReference type="EMBL" id="WYJ89103.1"/>
    </source>
</evidence>
<keyword evidence="1" id="KW-0175">Coiled coil</keyword>
<organism evidence="4">
    <name type="scientific">Candidatus Enterococcus clewellii</name>
    <dbReference type="NCBI Taxonomy" id="1834193"/>
    <lineage>
        <taxon>Bacteria</taxon>
        <taxon>Bacillati</taxon>
        <taxon>Bacillota</taxon>
        <taxon>Bacilli</taxon>
        <taxon>Lactobacillales</taxon>
        <taxon>Enterococcaceae</taxon>
        <taxon>Enterococcus</taxon>
    </lineage>
</organism>
<name>A0A242KE22_9ENTE</name>
<keyword evidence="6" id="KW-1185">Reference proteome</keyword>
<evidence type="ECO:0000313" key="6">
    <source>
        <dbReference type="Proteomes" id="UP000195141"/>
    </source>
</evidence>
<feature type="compositionally biased region" description="Low complexity" evidence="2">
    <location>
        <begin position="593"/>
        <end position="615"/>
    </location>
</feature>
<keyword evidence="3" id="KW-1133">Transmembrane helix</keyword>
<feature type="coiled-coil region" evidence="1">
    <location>
        <begin position="498"/>
        <end position="530"/>
    </location>
</feature>
<reference evidence="4" key="1">
    <citation type="submission" date="2017-05" db="EMBL/GenBank/DDBJ databases">
        <title>The Genome Sequence of Enterococcus sp. 9E7_DIV0242.</title>
        <authorList>
            <consortium name="The Broad Institute Genomics Platform"/>
            <consortium name="The Broad Institute Genomic Center for Infectious Diseases"/>
            <person name="Earl A."/>
            <person name="Manson A."/>
            <person name="Schwartman J."/>
            <person name="Gilmore M."/>
            <person name="Abouelleil A."/>
            <person name="Cao P."/>
            <person name="Chapman S."/>
            <person name="Cusick C."/>
            <person name="Shea T."/>
            <person name="Young S."/>
            <person name="Neafsey D."/>
            <person name="Nusbaum C."/>
            <person name="Birren B."/>
        </authorList>
    </citation>
    <scope>NUCLEOTIDE SEQUENCE [LARGE SCALE GENOMIC DNA]</scope>
    <source>
        <strain evidence="4">9E7_DIV0242</strain>
    </source>
</reference>
<accession>A0A242KE22</accession>
<dbReference type="OrthoDB" id="9801841at2"/>
<dbReference type="RefSeq" id="WP_086347949.1">
    <property type="nucleotide sequence ID" value="NZ_CP147247.1"/>
</dbReference>
<dbReference type="InterPro" id="IPR036457">
    <property type="entry name" value="PPM-type-like_dom_sf"/>
</dbReference>
<feature type="compositionally biased region" description="Basic and acidic residues" evidence="2">
    <location>
        <begin position="583"/>
        <end position="592"/>
    </location>
</feature>
<keyword evidence="3" id="KW-0812">Transmembrane</keyword>
<evidence type="ECO:0008006" key="7">
    <source>
        <dbReference type="Google" id="ProtNLM"/>
    </source>
</evidence>
<evidence type="ECO:0000313" key="4">
    <source>
        <dbReference type="EMBL" id="OTP19038.1"/>
    </source>
</evidence>
<feature type="compositionally biased region" description="Basic and acidic residues" evidence="2">
    <location>
        <begin position="449"/>
        <end position="464"/>
    </location>
</feature>
<gene>
    <name evidence="5" type="ORF">A5888_000822</name>
    <name evidence="4" type="ORF">A5888_000852</name>
</gene>
<sequence>MRKENSNFKTCYLSESGRRLDNKDYFAFVEENDFACWVMASGIDDSESANSAELAVKSVLNSFIINPGMSRKIMMELIKEAHDVLISDSVRDHLQASIMIVVSDYMNVRWASAGNVHLQCVYNGKIRFASKDQSYYQELVDQEVFPLDRSLGFEERNNLTSYLGMARRLKPFISEKRKLHEMDTLVLTTVGMWEYITDIEILDALHEAKSSQEVIDNLEDLLLSKQPDQLSNYSAAIVMINKLFVKNKDGWKKAKKILLIALPIVIVISILLFVAHRNRVKREEQIQKVLSVERKADNFVVEENYKRALESYAAAIKEREKVNNYPLKRLDKKEKMSQFLVDGDASAEKEDIDTAKKRYTSARDYLVDHEKVLSIFSLEYVNTHLDYFKKKVYINDLEKLGDTQLEAEQYEAAIASYQEAKLAAVELGDQNKVKDLNVKLDTARSKQDLANKDATKAEADKAASEAEQAGENGEDKDLADRYDGIADQYDAAGFSDKASQMRAQAEKIRAEQSKAENAKQEDVAISLEAQGDTALGKSEYDLAVEYYRGAQLIFQEANNNTRVLQVERKIETALGLKAAAKTAQEEAEKAAQEAEAAQAAQAQPQQNQNAGAWSN</sequence>
<evidence type="ECO:0000256" key="1">
    <source>
        <dbReference type="SAM" id="Coils"/>
    </source>
</evidence>
<feature type="region of interest" description="Disordered" evidence="2">
    <location>
        <begin position="449"/>
        <end position="478"/>
    </location>
</feature>